<dbReference type="InterPro" id="IPR031322">
    <property type="entry name" value="Shikimate/glucono_kinase"/>
</dbReference>
<sequence length="179" mass="19688">MEMILIGFMASGKTTISQLLGQKLALPVHDLDDEIEARSKLRIPQIFRQYGETYFRDLEADTLAATIHRPGILATGGGTLLRVRNRQMLRASGAKIILLQAAADKIYQRLQERSNRPLATGLSVQAVADLQANRSAAYEGCADITINTGELTVQQTVERIITELGNLCQGLDLFGHRPD</sequence>
<dbReference type="InterPro" id="IPR027417">
    <property type="entry name" value="P-loop_NTPase"/>
</dbReference>
<reference evidence="12 13" key="2">
    <citation type="submission" date="2017-09" db="EMBL/GenBank/DDBJ databases">
        <title>Tripartite evolution among Lactobacillus johnsonii, Lactobacillus taiwanensis, Lactobacillus reuteri and their rodent host.</title>
        <authorList>
            <person name="Wang T."/>
            <person name="Knowles S."/>
            <person name="Cheng C."/>
        </authorList>
    </citation>
    <scope>NUCLEOTIDE SEQUENCE [LARGE SCALE GENOMIC DNA]</scope>
    <source>
        <strain evidence="12 13">114h</strain>
    </source>
</reference>
<evidence type="ECO:0000256" key="4">
    <source>
        <dbReference type="ARBA" id="ARBA00022605"/>
    </source>
</evidence>
<dbReference type="PRINTS" id="PR01100">
    <property type="entry name" value="SHIKIMTKNASE"/>
</dbReference>
<keyword evidence="11" id="KW-0963">Cytoplasm</keyword>
<dbReference type="InterPro" id="IPR000623">
    <property type="entry name" value="Shikimate_kinase/TSH1"/>
</dbReference>
<evidence type="ECO:0000256" key="11">
    <source>
        <dbReference type="HAMAP-Rule" id="MF_00109"/>
    </source>
</evidence>
<dbReference type="RefSeq" id="WP_094509256.1">
    <property type="nucleotide sequence ID" value="NZ_NGPB01000036.1"/>
</dbReference>
<evidence type="ECO:0000256" key="1">
    <source>
        <dbReference type="ARBA" id="ARBA00004842"/>
    </source>
</evidence>
<organism evidence="12 13">
    <name type="scientific">Limosilactobacillus reuteri</name>
    <name type="common">Lactobacillus reuteri</name>
    <dbReference type="NCBI Taxonomy" id="1598"/>
    <lineage>
        <taxon>Bacteria</taxon>
        <taxon>Bacillati</taxon>
        <taxon>Bacillota</taxon>
        <taxon>Bacilli</taxon>
        <taxon>Lactobacillales</taxon>
        <taxon>Lactobacillaceae</taxon>
        <taxon>Limosilactobacillus</taxon>
    </lineage>
</organism>
<dbReference type="GO" id="GO:0009073">
    <property type="term" value="P:aromatic amino acid family biosynthetic process"/>
    <property type="evidence" value="ECO:0007669"/>
    <property type="project" value="UniProtKB-KW"/>
</dbReference>
<feature type="binding site" evidence="11">
    <location>
        <position position="56"/>
    </location>
    <ligand>
        <name>substrate</name>
    </ligand>
</feature>
<comment type="subunit">
    <text evidence="11">Monomer.</text>
</comment>
<feature type="binding site" evidence="11">
    <location>
        <position position="32"/>
    </location>
    <ligand>
        <name>substrate</name>
    </ligand>
</feature>
<keyword evidence="11" id="KW-0479">Metal-binding</keyword>
<evidence type="ECO:0000256" key="3">
    <source>
        <dbReference type="ARBA" id="ARBA00012154"/>
    </source>
</evidence>
<keyword evidence="8 11" id="KW-0067">ATP-binding</keyword>
<keyword evidence="7 11" id="KW-0418">Kinase</keyword>
<keyword evidence="5 11" id="KW-0808">Transferase</keyword>
<accession>A0A256SQ94</accession>
<evidence type="ECO:0000256" key="7">
    <source>
        <dbReference type="ARBA" id="ARBA00022777"/>
    </source>
</evidence>
<dbReference type="UniPathway" id="UPA00053">
    <property type="reaction ID" value="UER00088"/>
</dbReference>
<evidence type="ECO:0000256" key="8">
    <source>
        <dbReference type="ARBA" id="ARBA00022840"/>
    </source>
</evidence>
<protein>
    <recommendedName>
        <fullName evidence="3 11">Shikimate kinase</fullName>
        <shortName evidence="11">SK</shortName>
        <ecNumber evidence="3 11">2.7.1.71</ecNumber>
    </recommendedName>
</protein>
<feature type="binding site" evidence="11">
    <location>
        <position position="14"/>
    </location>
    <ligand>
        <name>Mg(2+)</name>
        <dbReference type="ChEBI" id="CHEBI:18420"/>
    </ligand>
</feature>
<dbReference type="Gene3D" id="3.40.50.300">
    <property type="entry name" value="P-loop containing nucleotide triphosphate hydrolases"/>
    <property type="match status" value="1"/>
</dbReference>
<proteinExistence type="inferred from homology"/>
<comment type="subcellular location">
    <subcellularLocation>
        <location evidence="11">Cytoplasm</location>
    </subcellularLocation>
</comment>
<dbReference type="GO" id="GO:0000287">
    <property type="term" value="F:magnesium ion binding"/>
    <property type="evidence" value="ECO:0007669"/>
    <property type="project" value="UniProtKB-UniRule"/>
</dbReference>
<dbReference type="InterPro" id="IPR023000">
    <property type="entry name" value="Shikimate_kinase_CS"/>
</dbReference>
<evidence type="ECO:0000256" key="2">
    <source>
        <dbReference type="ARBA" id="ARBA00006997"/>
    </source>
</evidence>
<dbReference type="PANTHER" id="PTHR21087">
    <property type="entry name" value="SHIKIMATE KINASE"/>
    <property type="match status" value="1"/>
</dbReference>
<evidence type="ECO:0000256" key="5">
    <source>
        <dbReference type="ARBA" id="ARBA00022679"/>
    </source>
</evidence>
<feature type="binding site" evidence="11">
    <location>
        <position position="77"/>
    </location>
    <ligand>
        <name>substrate</name>
    </ligand>
</feature>
<dbReference type="GO" id="GO:0008652">
    <property type="term" value="P:amino acid biosynthetic process"/>
    <property type="evidence" value="ECO:0007669"/>
    <property type="project" value="UniProtKB-KW"/>
</dbReference>
<evidence type="ECO:0000313" key="13">
    <source>
        <dbReference type="Proteomes" id="UP000215747"/>
    </source>
</evidence>
<dbReference type="HAMAP" id="MF_00109">
    <property type="entry name" value="Shikimate_kinase"/>
    <property type="match status" value="1"/>
</dbReference>
<evidence type="ECO:0000256" key="9">
    <source>
        <dbReference type="ARBA" id="ARBA00023141"/>
    </source>
</evidence>
<comment type="catalytic activity">
    <reaction evidence="10 11">
        <text>shikimate + ATP = 3-phosphoshikimate + ADP + H(+)</text>
        <dbReference type="Rhea" id="RHEA:13121"/>
        <dbReference type="ChEBI" id="CHEBI:15378"/>
        <dbReference type="ChEBI" id="CHEBI:30616"/>
        <dbReference type="ChEBI" id="CHEBI:36208"/>
        <dbReference type="ChEBI" id="CHEBI:145989"/>
        <dbReference type="ChEBI" id="CHEBI:456216"/>
        <dbReference type="EC" id="2.7.1.71"/>
    </reaction>
</comment>
<dbReference type="AlphaFoldDB" id="A0A256SQ94"/>
<evidence type="ECO:0000256" key="10">
    <source>
        <dbReference type="ARBA" id="ARBA00048567"/>
    </source>
</evidence>
<comment type="pathway">
    <text evidence="1 11">Metabolic intermediate biosynthesis; chorismate biosynthesis; chorismate from D-erythrose 4-phosphate and phosphoenolpyruvate: step 5/7.</text>
</comment>
<comment type="similarity">
    <text evidence="2 11">Belongs to the shikimate kinase family.</text>
</comment>
<dbReference type="EMBL" id="NGPL01000049">
    <property type="protein sequence ID" value="OYS68298.1"/>
    <property type="molecule type" value="Genomic_DNA"/>
</dbReference>
<dbReference type="EC" id="2.7.1.71" evidence="3 11"/>
<comment type="caution">
    <text evidence="11">Lacks conserved residue(s) required for the propagation of feature annotation.</text>
</comment>
<evidence type="ECO:0000256" key="6">
    <source>
        <dbReference type="ARBA" id="ARBA00022741"/>
    </source>
</evidence>
<comment type="function">
    <text evidence="11">Catalyzes the specific phosphorylation of the 3-hydroxyl group of shikimic acid using ATP as a cosubstrate.</text>
</comment>
<feature type="binding site" evidence="11">
    <location>
        <position position="134"/>
    </location>
    <ligand>
        <name>substrate</name>
    </ligand>
</feature>
<feature type="binding site" evidence="11">
    <location>
        <position position="116"/>
    </location>
    <ligand>
        <name>ATP</name>
        <dbReference type="ChEBI" id="CHEBI:30616"/>
    </ligand>
</feature>
<dbReference type="Pfam" id="PF01202">
    <property type="entry name" value="SKI"/>
    <property type="match status" value="1"/>
</dbReference>
<gene>
    <name evidence="11" type="primary">aroK</name>
    <name evidence="12" type="ORF">CBF96_07795</name>
</gene>
<comment type="cofactor">
    <cofactor evidence="11">
        <name>Mg(2+)</name>
        <dbReference type="ChEBI" id="CHEBI:18420"/>
    </cofactor>
    <text evidence="11">Binds 1 Mg(2+) ion per subunit.</text>
</comment>
<dbReference type="GO" id="GO:0004765">
    <property type="term" value="F:shikimate kinase activity"/>
    <property type="evidence" value="ECO:0007669"/>
    <property type="project" value="UniProtKB-UniRule"/>
</dbReference>
<reference evidence="13" key="1">
    <citation type="submission" date="2017-05" db="EMBL/GenBank/DDBJ databases">
        <authorList>
            <person name="Lin X.B."/>
            <person name="Stothard P."/>
            <person name="Tasseva G."/>
            <person name="Walter J."/>
        </authorList>
    </citation>
    <scope>NUCLEOTIDE SEQUENCE [LARGE SCALE GENOMIC DNA]</scope>
    <source>
        <strain evidence="13">114h</strain>
    </source>
</reference>
<feature type="binding site" evidence="11">
    <location>
        <begin position="10"/>
        <end position="15"/>
    </location>
    <ligand>
        <name>ATP</name>
        <dbReference type="ChEBI" id="CHEBI:30616"/>
    </ligand>
</feature>
<dbReference type="PANTHER" id="PTHR21087:SF16">
    <property type="entry name" value="SHIKIMATE KINASE 1, CHLOROPLASTIC"/>
    <property type="match status" value="1"/>
</dbReference>
<comment type="caution">
    <text evidence="12">The sequence shown here is derived from an EMBL/GenBank/DDBJ whole genome shotgun (WGS) entry which is preliminary data.</text>
</comment>
<keyword evidence="6 11" id="KW-0547">Nucleotide-binding</keyword>
<evidence type="ECO:0000313" key="12">
    <source>
        <dbReference type="EMBL" id="OYS68298.1"/>
    </source>
</evidence>
<dbReference type="PROSITE" id="PS01128">
    <property type="entry name" value="SHIKIMATE_KINASE"/>
    <property type="match status" value="1"/>
</dbReference>
<dbReference type="CDD" id="cd00464">
    <property type="entry name" value="SK"/>
    <property type="match status" value="1"/>
</dbReference>
<keyword evidence="11" id="KW-0460">Magnesium</keyword>
<keyword evidence="9 11" id="KW-0057">Aromatic amino acid biosynthesis</keyword>
<dbReference type="Proteomes" id="UP000215747">
    <property type="component" value="Unassembled WGS sequence"/>
</dbReference>
<name>A0A256SQ94_LIMRT</name>
<dbReference type="SUPFAM" id="SSF52540">
    <property type="entry name" value="P-loop containing nucleoside triphosphate hydrolases"/>
    <property type="match status" value="1"/>
</dbReference>
<dbReference type="GO" id="GO:0005524">
    <property type="term" value="F:ATP binding"/>
    <property type="evidence" value="ECO:0007669"/>
    <property type="project" value="UniProtKB-UniRule"/>
</dbReference>
<dbReference type="GO" id="GO:0009423">
    <property type="term" value="P:chorismate biosynthetic process"/>
    <property type="evidence" value="ECO:0007669"/>
    <property type="project" value="UniProtKB-UniRule"/>
</dbReference>
<dbReference type="GO" id="GO:0005829">
    <property type="term" value="C:cytosol"/>
    <property type="evidence" value="ECO:0007669"/>
    <property type="project" value="TreeGrafter"/>
</dbReference>
<keyword evidence="4 11" id="KW-0028">Amino-acid biosynthesis</keyword>